<evidence type="ECO:0000256" key="5">
    <source>
        <dbReference type="ARBA" id="ARBA00022519"/>
    </source>
</evidence>
<dbReference type="InterPro" id="IPR013061">
    <property type="entry name" value="Trp/try_permease_CS"/>
</dbReference>
<evidence type="ECO:0000256" key="9">
    <source>
        <dbReference type="ARBA" id="ARBA00023136"/>
    </source>
</evidence>
<comment type="similarity">
    <text evidence="2 10">Belongs to the amino acid/polyamine transporter 2 family. Mtr/TnaB/TyrP permease subfamily.</text>
</comment>
<keyword evidence="4 10" id="KW-1003">Cell membrane</keyword>
<feature type="transmembrane region" description="Helical" evidence="10">
    <location>
        <begin position="149"/>
        <end position="168"/>
    </location>
</feature>
<sequence length="403" mass="42342">MKSRLLGSILIVAGTTIGAGMLAMPLASAGIGFGATFIMMVALWALMCYSALMLLEVHQYSAANAGLGSLAEQCFGAAGRWIASGSMAFLMYALIAAYITGGGGQLSHNLQRWASLEISPLQGTLLFTLLLGGAVCISTRAVDALNRVLFSIKVLALILMLALMLPHVEGPNLLAMPLQQGLVLSAIPVIFTSFGFHGSIPSLVRYLDGDTRKLRVVLIIGSAIPLFAYILWQLATHGSISQSAMGSILAENPNLTGLMQAVDRVVANPKVDVAVRVFADMALATSFLGVTLGMFDFLADAFRRTDSVGGRLQTGVLTFTPPLIFALFYPQGFVMALGYAAIALAVLALLLPAAMAWKTRSQHAHGYRVVGGVAGLVVVFTTGIVIIAVQLASTFGWLPPVAG</sequence>
<keyword evidence="9 10" id="KW-0472">Membrane</keyword>
<feature type="transmembrane region" description="Helical" evidence="10">
    <location>
        <begin position="336"/>
        <end position="357"/>
    </location>
</feature>
<dbReference type="Gene3D" id="1.20.1740.10">
    <property type="entry name" value="Amino acid/polyamine transporter I"/>
    <property type="match status" value="1"/>
</dbReference>
<feature type="transmembrane region" description="Helical" evidence="10">
    <location>
        <begin position="78"/>
        <end position="99"/>
    </location>
</feature>
<feature type="transmembrane region" description="Helical" evidence="10">
    <location>
        <begin position="119"/>
        <end position="137"/>
    </location>
</feature>
<dbReference type="GO" id="GO:0005886">
    <property type="term" value="C:plasma membrane"/>
    <property type="evidence" value="ECO:0007669"/>
    <property type="project" value="UniProtKB-SubCell"/>
</dbReference>
<dbReference type="Proteomes" id="UP000664658">
    <property type="component" value="Unassembled WGS sequence"/>
</dbReference>
<dbReference type="Pfam" id="PF03222">
    <property type="entry name" value="Trp_Tyr_perm"/>
    <property type="match status" value="1"/>
</dbReference>
<dbReference type="AlphaFoldDB" id="A0A8I1W6Y3"/>
<evidence type="ECO:0000256" key="7">
    <source>
        <dbReference type="ARBA" id="ARBA00022970"/>
    </source>
</evidence>
<organism evidence="11 12">
    <name type="scientific">Plesiomonas shigelloides</name>
    <name type="common">Aeromonas shigelloides</name>
    <dbReference type="NCBI Taxonomy" id="703"/>
    <lineage>
        <taxon>Bacteria</taxon>
        <taxon>Pseudomonadati</taxon>
        <taxon>Pseudomonadota</taxon>
        <taxon>Gammaproteobacteria</taxon>
        <taxon>Enterobacterales</taxon>
        <taxon>Enterobacteriaceae</taxon>
        <taxon>Plesiomonas</taxon>
    </lineage>
</organism>
<feature type="transmembrane region" description="Helical" evidence="10">
    <location>
        <begin position="277"/>
        <end position="299"/>
    </location>
</feature>
<dbReference type="PROSITE" id="PS00594">
    <property type="entry name" value="AROMATIC_AA_PERMEASE_1"/>
    <property type="match status" value="1"/>
</dbReference>
<dbReference type="GO" id="GO:0015173">
    <property type="term" value="F:aromatic amino acid transmembrane transporter activity"/>
    <property type="evidence" value="ECO:0007669"/>
    <property type="project" value="UniProtKB-UniRule"/>
</dbReference>
<accession>A0A8I1W6Y3</accession>
<evidence type="ECO:0000313" key="12">
    <source>
        <dbReference type="Proteomes" id="UP000664658"/>
    </source>
</evidence>
<dbReference type="EMBL" id="JAFNAA010000002">
    <property type="protein sequence ID" value="MBO1106954.1"/>
    <property type="molecule type" value="Genomic_DNA"/>
</dbReference>
<evidence type="ECO:0000256" key="6">
    <source>
        <dbReference type="ARBA" id="ARBA00022692"/>
    </source>
</evidence>
<name>A0A8I1W6Y3_PLESH</name>
<feature type="transmembrane region" description="Helical" evidence="10">
    <location>
        <begin position="39"/>
        <end position="57"/>
    </location>
</feature>
<evidence type="ECO:0000256" key="3">
    <source>
        <dbReference type="ARBA" id="ARBA00022448"/>
    </source>
</evidence>
<evidence type="ECO:0000256" key="8">
    <source>
        <dbReference type="ARBA" id="ARBA00022989"/>
    </source>
</evidence>
<reference evidence="11" key="1">
    <citation type="submission" date="2021-03" db="EMBL/GenBank/DDBJ databases">
        <title>Plesiomonas shigelloides zfcc0051, isolated from zebrafish feces.</title>
        <authorList>
            <person name="Vanderhoek Z."/>
            <person name="Gaulke C."/>
        </authorList>
    </citation>
    <scope>NUCLEOTIDE SEQUENCE</scope>
    <source>
        <strain evidence="11">Zfcc0051</strain>
    </source>
</reference>
<evidence type="ECO:0000256" key="4">
    <source>
        <dbReference type="ARBA" id="ARBA00022475"/>
    </source>
</evidence>
<keyword evidence="8 10" id="KW-1133">Transmembrane helix</keyword>
<dbReference type="GO" id="GO:0003333">
    <property type="term" value="P:amino acid transmembrane transport"/>
    <property type="evidence" value="ECO:0007669"/>
    <property type="project" value="InterPro"/>
</dbReference>
<dbReference type="NCBIfam" id="NF011711">
    <property type="entry name" value="PRK15132.1"/>
    <property type="match status" value="1"/>
</dbReference>
<comment type="subcellular location">
    <subcellularLocation>
        <location evidence="1 10">Cell inner membrane</location>
        <topology evidence="1 10">Multi-pass membrane protein</topology>
    </subcellularLocation>
</comment>
<dbReference type="PANTHER" id="PTHR46997:SF2">
    <property type="entry name" value="TYROSINE-SPECIFIC TRANSPORT SYSTEM"/>
    <property type="match status" value="1"/>
</dbReference>
<comment type="function">
    <text evidence="10">Involved in transporting aromatic amino acids across the cytoplasmic membrane.</text>
</comment>
<dbReference type="PANTHER" id="PTHR46997">
    <property type="entry name" value="LOW AFFINITY TRYPTOPHAN PERMEASE-RELATED"/>
    <property type="match status" value="1"/>
</dbReference>
<dbReference type="RefSeq" id="WP_047707837.1">
    <property type="nucleotide sequence ID" value="NZ_CP076371.1"/>
</dbReference>
<feature type="transmembrane region" description="Helical" evidence="10">
    <location>
        <begin position="216"/>
        <end position="235"/>
    </location>
</feature>
<keyword evidence="3 10" id="KW-0813">Transport</keyword>
<evidence type="ECO:0000313" key="11">
    <source>
        <dbReference type="EMBL" id="MBO1106954.1"/>
    </source>
</evidence>
<feature type="transmembrane region" description="Helical" evidence="10">
    <location>
        <begin position="369"/>
        <end position="392"/>
    </location>
</feature>
<dbReference type="NCBIfam" id="TIGR00837">
    <property type="entry name" value="araaP"/>
    <property type="match status" value="1"/>
</dbReference>
<proteinExistence type="inferred from homology"/>
<protein>
    <recommendedName>
        <fullName evidence="10">Aromatic amino acid permease</fullName>
    </recommendedName>
</protein>
<evidence type="ECO:0000256" key="10">
    <source>
        <dbReference type="RuleBase" id="RU367149"/>
    </source>
</evidence>
<comment type="caution">
    <text evidence="11">The sequence shown here is derived from an EMBL/GenBank/DDBJ whole genome shotgun (WGS) entry which is preliminary data.</text>
</comment>
<comment type="caution">
    <text evidence="10">Lacks conserved residue(s) required for the propagation of feature annotation.</text>
</comment>
<dbReference type="InterPro" id="IPR013059">
    <property type="entry name" value="Trp_tyr_transpt"/>
</dbReference>
<keyword evidence="5 10" id="KW-0997">Cell inner membrane</keyword>
<gene>
    <name evidence="11" type="primary">tyrP</name>
    <name evidence="11" type="ORF">J2R62_01735</name>
</gene>
<feature type="transmembrane region" description="Helical" evidence="10">
    <location>
        <begin position="311"/>
        <end position="330"/>
    </location>
</feature>
<evidence type="ECO:0000256" key="1">
    <source>
        <dbReference type="ARBA" id="ARBA00004429"/>
    </source>
</evidence>
<keyword evidence="7 10" id="KW-0029">Amino-acid transport</keyword>
<dbReference type="PRINTS" id="PR00166">
    <property type="entry name" value="AROAAPRMEASE"/>
</dbReference>
<keyword evidence="6 10" id="KW-0812">Transmembrane</keyword>
<dbReference type="InterPro" id="IPR018227">
    <property type="entry name" value="Amino_acid_transport_2"/>
</dbReference>
<evidence type="ECO:0000256" key="2">
    <source>
        <dbReference type="ARBA" id="ARBA00005452"/>
    </source>
</evidence>
<feature type="transmembrane region" description="Helical" evidence="10">
    <location>
        <begin position="180"/>
        <end position="204"/>
    </location>
</feature>